<dbReference type="SUPFAM" id="SSF53850">
    <property type="entry name" value="Periplasmic binding protein-like II"/>
    <property type="match status" value="2"/>
</dbReference>
<dbReference type="PANTHER" id="PTHR35936">
    <property type="entry name" value="MEMBRANE-BOUND LYTIC MUREIN TRANSGLYCOSYLASE F"/>
    <property type="match status" value="1"/>
</dbReference>
<dbReference type="Pfam" id="PF00497">
    <property type="entry name" value="SBP_bac_3"/>
    <property type="match status" value="2"/>
</dbReference>
<name>A0A1Y5EFR1_COLPS</name>
<evidence type="ECO:0000256" key="1">
    <source>
        <dbReference type="ARBA" id="ARBA00004339"/>
    </source>
</evidence>
<dbReference type="InterPro" id="IPR023346">
    <property type="entry name" value="Lysozyme-like_dom_sf"/>
</dbReference>
<comment type="similarity">
    <text evidence="2">Belongs to the bacterial solute-binding protein 3 family.</text>
</comment>
<feature type="domain" description="Solute-binding protein family 3/N-terminal" evidence="6">
    <location>
        <begin position="302"/>
        <end position="530"/>
    </location>
</feature>
<dbReference type="CDD" id="cd01009">
    <property type="entry name" value="PBP2_YfhD_N"/>
    <property type="match status" value="1"/>
</dbReference>
<evidence type="ECO:0000256" key="2">
    <source>
        <dbReference type="ARBA" id="ARBA00010333"/>
    </source>
</evidence>
<feature type="chain" id="PRO_5012034376" evidence="5">
    <location>
        <begin position="21"/>
        <end position="718"/>
    </location>
</feature>
<gene>
    <name evidence="7" type="ORF">A9Q75_11730</name>
</gene>
<dbReference type="InterPro" id="IPR008258">
    <property type="entry name" value="Transglycosylase_SLT_dom_1"/>
</dbReference>
<dbReference type="Proteomes" id="UP000243053">
    <property type="component" value="Unassembled WGS sequence"/>
</dbReference>
<dbReference type="AlphaFoldDB" id="A0A1Y5EFR1"/>
<comment type="caution">
    <text evidence="7">The sequence shown here is derived from an EMBL/GenBank/DDBJ whole genome shotgun (WGS) entry which is preliminary data.</text>
</comment>
<dbReference type="SMART" id="SM00062">
    <property type="entry name" value="PBPb"/>
    <property type="match status" value="1"/>
</dbReference>
<dbReference type="Pfam" id="PF01464">
    <property type="entry name" value="SLT"/>
    <property type="match status" value="1"/>
</dbReference>
<evidence type="ECO:0000313" key="7">
    <source>
        <dbReference type="EMBL" id="OUR79775.1"/>
    </source>
</evidence>
<dbReference type="CDD" id="cd13403">
    <property type="entry name" value="MLTF-like"/>
    <property type="match status" value="1"/>
</dbReference>
<dbReference type="GO" id="GO:0009279">
    <property type="term" value="C:cell outer membrane"/>
    <property type="evidence" value="ECO:0007669"/>
    <property type="project" value="UniProtKB-SubCell"/>
</dbReference>
<dbReference type="PROSITE" id="PS51257">
    <property type="entry name" value="PROKAR_LIPOPROTEIN"/>
    <property type="match status" value="1"/>
</dbReference>
<keyword evidence="4" id="KW-0472">Membrane</keyword>
<reference evidence="8" key="1">
    <citation type="journal article" date="2017" name="Proc. Natl. Acad. Sci. U.S.A.">
        <title>Simulation of Deepwater Horizon oil plume reveals substrate specialization within a complex community of hydrocarbon degraders.</title>
        <authorList>
            <person name="Hu P."/>
            <person name="Dubinsky E.A."/>
            <person name="Probst A.J."/>
            <person name="Wang J."/>
            <person name="Sieber C.M.K."/>
            <person name="Tom L.M."/>
            <person name="Gardinali P."/>
            <person name="Banfield J.F."/>
            <person name="Atlas R.M."/>
            <person name="Andersen G.L."/>
        </authorList>
    </citation>
    <scope>NUCLEOTIDE SEQUENCE [LARGE SCALE GENOMIC DNA]</scope>
</reference>
<dbReference type="Gene3D" id="3.40.190.10">
    <property type="entry name" value="Periplasmic binding protein-like II"/>
    <property type="match status" value="4"/>
</dbReference>
<evidence type="ECO:0000256" key="3">
    <source>
        <dbReference type="ARBA" id="ARBA00022729"/>
    </source>
</evidence>
<dbReference type="Gene3D" id="1.10.530.10">
    <property type="match status" value="1"/>
</dbReference>
<dbReference type="EMBL" id="MAAF01000070">
    <property type="protein sequence ID" value="OUR79775.1"/>
    <property type="molecule type" value="Genomic_DNA"/>
</dbReference>
<proteinExistence type="inferred from homology"/>
<evidence type="ECO:0000256" key="4">
    <source>
        <dbReference type="ARBA" id="ARBA00023237"/>
    </source>
</evidence>
<dbReference type="InterPro" id="IPR001638">
    <property type="entry name" value="Solute-binding_3/MltF_N"/>
</dbReference>
<evidence type="ECO:0000259" key="6">
    <source>
        <dbReference type="SMART" id="SM00062"/>
    </source>
</evidence>
<dbReference type="SUPFAM" id="SSF53955">
    <property type="entry name" value="Lysozyme-like"/>
    <property type="match status" value="1"/>
</dbReference>
<dbReference type="PANTHER" id="PTHR35936:SF32">
    <property type="entry name" value="MEMBRANE-BOUND LYTIC MUREIN TRANSGLYCOSYLASE F"/>
    <property type="match status" value="1"/>
</dbReference>
<accession>A0A1Y5EFR1</accession>
<evidence type="ECO:0000313" key="8">
    <source>
        <dbReference type="Proteomes" id="UP000243053"/>
    </source>
</evidence>
<sequence length="718" mass="82480">MNKQLVAIIIASFFMLLILAGCQEQPQVEENIKTDISQKDSQNGSQGKLKSETKKAVKIIEMRTTARTWSEIKASGYINAVKLDWQLESALPRAGSTAAYHSTLLQSFADARGLNIKWHRVSNLAGMFKKLSAFEVDIIPRHLTITTNRLDKYSFTYPLLRDKEVVIAKSGKQGFNEDDDNNISLPIGSAYIDSVSKQYPHWQVNIIEEHVSSEEMADNVAAGLTKYTIIDGFALETLKQYREDIQSVFTLPKAINLAWAINLDNDSFLYELNEFISVHHVMQMVEPERTIDFKQLVKDNLPLRVITRNSPETYFLWRGELLGFEYELMRKFADIHKVKLVIVVADSYEEMLELLAEGKGDIIAAGLSRTKARTKQITNAKLATSIRYNRVKEQLVAHQESMPINKLIDLQGRTITIRKSSSFWATAQRLAKDFGANIVIANEDIATEILISQVADKEIDLTIADSNLIAIESSFRPQIITPLTFKEDVPYAYLVRKNNPQLLAYLNEFVRKYYRGTFYNVVKNKYFYNEKLQKSHKEHRLVSGSTLSPYDDIVRAYVQPYNFDWRLIVSQMYQESRFNPLASNATGAFGLMQMLPRTAAELGVDDLKDPEQAIASGVQYLDWTRDRFSKDLAVQEQIFFSLASYNAGYGHVKDAQRLARQLGLRSDRWFNNVEKAMLLLQRRQYYKKARFGYVRGREPVNYVRDIHQRYLSYIRITD</sequence>
<comment type="subcellular location">
    <subcellularLocation>
        <location evidence="1">Cell outer membrane</location>
        <topology evidence="1">Peripheral membrane protein</topology>
    </subcellularLocation>
</comment>
<protein>
    <submittedName>
        <fullName evidence="7">Transglycosylase</fullName>
    </submittedName>
</protein>
<feature type="signal peptide" evidence="5">
    <location>
        <begin position="1"/>
        <end position="20"/>
    </location>
</feature>
<evidence type="ECO:0000256" key="5">
    <source>
        <dbReference type="SAM" id="SignalP"/>
    </source>
</evidence>
<organism evidence="7 8">
    <name type="scientific">Colwellia psychrerythraea</name>
    <name type="common">Vibrio psychroerythus</name>
    <dbReference type="NCBI Taxonomy" id="28229"/>
    <lineage>
        <taxon>Bacteria</taxon>
        <taxon>Pseudomonadati</taxon>
        <taxon>Pseudomonadota</taxon>
        <taxon>Gammaproteobacteria</taxon>
        <taxon>Alteromonadales</taxon>
        <taxon>Colwelliaceae</taxon>
        <taxon>Colwellia</taxon>
    </lineage>
</organism>
<keyword evidence="4" id="KW-0998">Cell outer membrane</keyword>
<keyword evidence="3 5" id="KW-0732">Signal</keyword>